<organism evidence="1 2">
    <name type="scientific">Monilinia fructigena</name>
    <dbReference type="NCBI Taxonomy" id="38457"/>
    <lineage>
        <taxon>Eukaryota</taxon>
        <taxon>Fungi</taxon>
        <taxon>Dikarya</taxon>
        <taxon>Ascomycota</taxon>
        <taxon>Pezizomycotina</taxon>
        <taxon>Leotiomycetes</taxon>
        <taxon>Helotiales</taxon>
        <taxon>Sclerotiniaceae</taxon>
        <taxon>Monilinia</taxon>
    </lineage>
</organism>
<protein>
    <submittedName>
        <fullName evidence="1">Uncharacterized protein</fullName>
    </submittedName>
</protein>
<dbReference type="AlphaFoldDB" id="A0A395J0A3"/>
<proteinExistence type="predicted"/>
<evidence type="ECO:0000313" key="1">
    <source>
        <dbReference type="EMBL" id="RAL64039.1"/>
    </source>
</evidence>
<comment type="caution">
    <text evidence="1">The sequence shown here is derived from an EMBL/GenBank/DDBJ whole genome shotgun (WGS) entry which is preliminary data.</text>
</comment>
<dbReference type="OrthoDB" id="7608935at2759"/>
<reference evidence="1 2" key="1">
    <citation type="submission" date="2018-06" db="EMBL/GenBank/DDBJ databases">
        <title>Genome Sequence of the Brown Rot Fungal Pathogen Monilinia fructigena.</title>
        <authorList>
            <person name="Landi L."/>
            <person name="De Miccolis Angelini R.M."/>
            <person name="Pollastro S."/>
            <person name="Abate D."/>
            <person name="Faretra F."/>
            <person name="Romanazzi G."/>
        </authorList>
    </citation>
    <scope>NUCLEOTIDE SEQUENCE [LARGE SCALE GENOMIC DNA]</scope>
    <source>
        <strain evidence="1 2">Mfrg269</strain>
    </source>
</reference>
<evidence type="ECO:0000313" key="2">
    <source>
        <dbReference type="Proteomes" id="UP000249056"/>
    </source>
</evidence>
<sequence>MATPNQRSPRSLKKVAVMSSQAMTQVHPASAPVIGSGLSASPVITSSKSTPPTLARAVDHYGMNAPAETIK</sequence>
<gene>
    <name evidence="1" type="ORF">DID88_003227</name>
</gene>
<keyword evidence="2" id="KW-1185">Reference proteome</keyword>
<dbReference type="EMBL" id="QKRW01000016">
    <property type="protein sequence ID" value="RAL64039.1"/>
    <property type="molecule type" value="Genomic_DNA"/>
</dbReference>
<name>A0A395J0A3_9HELO</name>
<accession>A0A395J0A3</accession>
<dbReference type="Proteomes" id="UP000249056">
    <property type="component" value="Unassembled WGS sequence"/>
</dbReference>